<gene>
    <name evidence="2" type="ORF">V6R86_01645</name>
</gene>
<sequence>MNPFGSALQRPATHDCERSLLEKNMKHEVFSNHDAHDLIRGIVEKSSGRSPHLLGDLVAKVAEELGDELGEIMDQIGRLKEVRAGWHPGQSAEDARRRLHNPKLNTPYPSDRAGALLLKRIKLSEEVTALVAALAVPLAKLEMVDAELAAVRHALEELERTRAAHKESGLYAGSADFLSRLHTRFEIGWADLCCLTADEEQAIANIVLCRAQARPKALGED</sequence>
<evidence type="ECO:0000256" key="1">
    <source>
        <dbReference type="SAM" id="Coils"/>
    </source>
</evidence>
<evidence type="ECO:0008006" key="4">
    <source>
        <dbReference type="Google" id="ProtNLM"/>
    </source>
</evidence>
<dbReference type="Proteomes" id="UP001382935">
    <property type="component" value="Chromosome"/>
</dbReference>
<dbReference type="EMBL" id="CP145607">
    <property type="protein sequence ID" value="WWM69433.1"/>
    <property type="molecule type" value="Genomic_DNA"/>
</dbReference>
<organism evidence="2 3">
    <name type="scientific">Sphingomonas kaistensis</name>
    <dbReference type="NCBI Taxonomy" id="298708"/>
    <lineage>
        <taxon>Bacteria</taxon>
        <taxon>Pseudomonadati</taxon>
        <taxon>Pseudomonadota</taxon>
        <taxon>Alphaproteobacteria</taxon>
        <taxon>Sphingomonadales</taxon>
        <taxon>Sphingomonadaceae</taxon>
        <taxon>Sphingomonas</taxon>
    </lineage>
</organism>
<evidence type="ECO:0000313" key="2">
    <source>
        <dbReference type="EMBL" id="WWM69433.1"/>
    </source>
</evidence>
<keyword evidence="3" id="KW-1185">Reference proteome</keyword>
<proteinExistence type="predicted"/>
<name>A0ABZ2FX60_9SPHN</name>
<evidence type="ECO:0000313" key="3">
    <source>
        <dbReference type="Proteomes" id="UP001382935"/>
    </source>
</evidence>
<keyword evidence="1" id="KW-0175">Coiled coil</keyword>
<dbReference type="RefSeq" id="WP_338501470.1">
    <property type="nucleotide sequence ID" value="NZ_CP145607.1"/>
</dbReference>
<feature type="coiled-coil region" evidence="1">
    <location>
        <begin position="141"/>
        <end position="168"/>
    </location>
</feature>
<protein>
    <recommendedName>
        <fullName evidence="4">DUF3102 domain-containing protein</fullName>
    </recommendedName>
</protein>
<reference evidence="2 3" key="1">
    <citation type="submission" date="2024-02" db="EMBL/GenBank/DDBJ databases">
        <title>Full genome sequence of Sphingomonas kaistensis.</title>
        <authorList>
            <person name="Poletto B.L."/>
            <person name="Silva G."/>
            <person name="Galante D."/>
            <person name="Campos K.R."/>
            <person name="Santos M.B.N."/>
            <person name="Sacchi C.T."/>
        </authorList>
    </citation>
    <scope>NUCLEOTIDE SEQUENCE [LARGE SCALE GENOMIC DNA]</scope>
    <source>
        <strain evidence="2 3">MA4R</strain>
    </source>
</reference>
<accession>A0ABZ2FX60</accession>